<dbReference type="AlphaFoldDB" id="A0A8J5Q7Z2"/>
<accession>A0A8J5Q7Z2</accession>
<protein>
    <submittedName>
        <fullName evidence="5">NMD2</fullName>
    </submittedName>
</protein>
<organism evidence="5 6">
    <name type="scientific">[Candida] subhashii</name>
    <dbReference type="NCBI Taxonomy" id="561895"/>
    <lineage>
        <taxon>Eukaryota</taxon>
        <taxon>Fungi</taxon>
        <taxon>Dikarya</taxon>
        <taxon>Ascomycota</taxon>
        <taxon>Saccharomycotina</taxon>
        <taxon>Pichiomycetes</taxon>
        <taxon>Debaryomycetaceae</taxon>
        <taxon>Spathaspora</taxon>
    </lineage>
</organism>
<dbReference type="RefSeq" id="XP_049262932.1">
    <property type="nucleotide sequence ID" value="XM_049407646.1"/>
</dbReference>
<evidence type="ECO:0000259" key="4">
    <source>
        <dbReference type="SMART" id="SM00543"/>
    </source>
</evidence>
<dbReference type="GO" id="GO:0035145">
    <property type="term" value="C:exon-exon junction complex"/>
    <property type="evidence" value="ECO:0007669"/>
    <property type="project" value="TreeGrafter"/>
</dbReference>
<gene>
    <name evidence="5" type="ORF">J8A68_003758</name>
</gene>
<dbReference type="InterPro" id="IPR003890">
    <property type="entry name" value="MIF4G-like_typ-3"/>
</dbReference>
<evidence type="ECO:0000256" key="2">
    <source>
        <dbReference type="ARBA" id="ARBA00022490"/>
    </source>
</evidence>
<evidence type="ECO:0000313" key="6">
    <source>
        <dbReference type="Proteomes" id="UP000694255"/>
    </source>
</evidence>
<proteinExistence type="predicted"/>
<evidence type="ECO:0000256" key="1">
    <source>
        <dbReference type="ARBA" id="ARBA00004496"/>
    </source>
</evidence>
<dbReference type="EMBL" id="JAGSYN010000164">
    <property type="protein sequence ID" value="KAG7662699.1"/>
    <property type="molecule type" value="Genomic_DNA"/>
</dbReference>
<dbReference type="Pfam" id="PF04050">
    <property type="entry name" value="Upf2"/>
    <property type="match status" value="1"/>
</dbReference>
<feature type="domain" description="MIF4G" evidence="4">
    <location>
        <begin position="377"/>
        <end position="564"/>
    </location>
</feature>
<sequence length="1021" mass="118677">MATSIELDKKRKDLYELNTKAWNGEHTFKTVSKLDSSLKKNTAFIKKIKIVNADQCKSILKDIETLSIERYLSEVIVSLTEALCKVSKNDDILAAMDIVSALHQRFTSEFSPYLMVHILTCMANPMRQTGNDIDEKEENSRVIRQRNSLRLVMEFYLIGIFRNLRDCNKDMVPDEILMKFGKSASEPIIIVVIKDLLNFELKSGNSLSIVQPFLKRFYEAIYKENDLLTFEVRNVLQQIFNIYSNATIENASTLKKRVQRVTSQNKKAAIRTGRILEEIQSELDALTSLFEKFKAASEFLADILEIPLPNLNLEDEEKLESDSVVEVVKAKSLNEDDFQGVWEDIKEKNFYTIVPSLGELIGSQQVIDRPDYTSKDGEKIQDFLNRLEDVGSNDMEQLVVEFNNLNLNNKATKNRLMKFFIETSNVNNLKYYTRFLKINEINLTELITELITYLDKGFRHQLYQNKLNFKNILFFVEMIKFKMIPIHMIFHKIRTLTMNITLTNNIDILAVFYEHVGRFLLHEPEYKDLMQEMINLLREKSKQSNLTINQKLAINNLLLIVNPPATKVQVLREREKLSPKQQFIQRLIRVELDSTSLPVVLNLLGEIPLKFDEECCDTILDCFANPELLNYDNIPALAKVLSMYSDKYKRIVVFTVDTIIEKIVRGLELNDYRMNRARMSHVKFIAELYNAKVINFKLINDLLYKLLCYGHPNNQPLPNNWEVEIDLPDNYFRIQLCCLLLTSLTSIFVDTDLPSRRKAPTRAVDLKKRNDINKELLGVFTTFLQYYLFCKEKPLPIDIQFKLDDLFTKYKSIPTVKRYDTIREVIQKLQESIQTKQEIEKQLLDDDDDENFVPEDEADGETFAIADEDEEDDDADEDEEESDVDADEDEDEDTDGESEIPEAERIRLDTEKKFNDDLEKELQKIMIDSYNSSSNERAKPSRSKFNMPLPQQVAKTLPLEPPRSTASKVSFGLLTRSGKNTDVRQLNLPSTNKFAESVLKEKRDQIRDRENIMRLVSRMED</sequence>
<dbReference type="GO" id="GO:0005737">
    <property type="term" value="C:cytoplasm"/>
    <property type="evidence" value="ECO:0007669"/>
    <property type="project" value="UniProtKB-SubCell"/>
</dbReference>
<dbReference type="GeneID" id="73470558"/>
<evidence type="ECO:0000313" key="5">
    <source>
        <dbReference type="EMBL" id="KAG7662699.1"/>
    </source>
</evidence>
<evidence type="ECO:0000256" key="3">
    <source>
        <dbReference type="SAM" id="MobiDB-lite"/>
    </source>
</evidence>
<dbReference type="SMART" id="SM00543">
    <property type="entry name" value="MIF4G"/>
    <property type="match status" value="2"/>
</dbReference>
<feature type="region of interest" description="Disordered" evidence="3">
    <location>
        <begin position="929"/>
        <end position="948"/>
    </location>
</feature>
<dbReference type="Pfam" id="PF02854">
    <property type="entry name" value="MIF4G"/>
    <property type="match status" value="1"/>
</dbReference>
<dbReference type="InterPro" id="IPR039762">
    <property type="entry name" value="Nmd2/UPF2"/>
</dbReference>
<comment type="subcellular location">
    <subcellularLocation>
        <location evidence="1">Cytoplasm</location>
    </subcellularLocation>
</comment>
<dbReference type="OrthoDB" id="27832at2759"/>
<keyword evidence="6" id="KW-1185">Reference proteome</keyword>
<name>A0A8J5Q7Z2_9ASCO</name>
<comment type="caution">
    <text evidence="5">The sequence shown here is derived from an EMBL/GenBank/DDBJ whole genome shotgun (WGS) entry which is preliminary data.</text>
</comment>
<dbReference type="Proteomes" id="UP000694255">
    <property type="component" value="Unassembled WGS sequence"/>
</dbReference>
<feature type="region of interest" description="Disordered" evidence="3">
    <location>
        <begin position="842"/>
        <end position="912"/>
    </location>
</feature>
<feature type="domain" description="MIF4G" evidence="4">
    <location>
        <begin position="581"/>
        <end position="814"/>
    </location>
</feature>
<feature type="compositionally biased region" description="Basic and acidic residues" evidence="3">
    <location>
        <begin position="902"/>
        <end position="912"/>
    </location>
</feature>
<dbReference type="InterPro" id="IPR007193">
    <property type="entry name" value="Upf2/Nmd2_C"/>
</dbReference>
<keyword evidence="2" id="KW-0963">Cytoplasm</keyword>
<dbReference type="GO" id="GO:0003723">
    <property type="term" value="F:RNA binding"/>
    <property type="evidence" value="ECO:0007669"/>
    <property type="project" value="InterPro"/>
</dbReference>
<dbReference type="PANTHER" id="PTHR12839:SF7">
    <property type="entry name" value="REGULATOR OF NONSENSE TRANSCRIPTS 2"/>
    <property type="match status" value="1"/>
</dbReference>
<dbReference type="PANTHER" id="PTHR12839">
    <property type="entry name" value="NONSENSE-MEDIATED MRNA DECAY PROTEIN 2 UP-FRAMESHIFT SUPPRESSOR 2"/>
    <property type="match status" value="1"/>
</dbReference>
<dbReference type="GO" id="GO:0000184">
    <property type="term" value="P:nuclear-transcribed mRNA catabolic process, nonsense-mediated decay"/>
    <property type="evidence" value="ECO:0007669"/>
    <property type="project" value="InterPro"/>
</dbReference>
<feature type="compositionally biased region" description="Acidic residues" evidence="3">
    <location>
        <begin position="845"/>
        <end position="901"/>
    </location>
</feature>
<reference evidence="5 6" key="1">
    <citation type="journal article" date="2021" name="DNA Res.">
        <title>Genome analysis of Candida subhashii reveals its hybrid nature and dual mitochondrial genome conformations.</title>
        <authorList>
            <person name="Mixao V."/>
            <person name="Hegedusova E."/>
            <person name="Saus E."/>
            <person name="Pryszcz L.P."/>
            <person name="Cillingova A."/>
            <person name="Nosek J."/>
            <person name="Gabaldon T."/>
        </authorList>
    </citation>
    <scope>NUCLEOTIDE SEQUENCE [LARGE SCALE GENOMIC DNA]</scope>
    <source>
        <strain evidence="5 6">CBS 10753</strain>
    </source>
</reference>